<evidence type="ECO:0000313" key="4">
    <source>
        <dbReference type="Proteomes" id="UP000509510"/>
    </source>
</evidence>
<dbReference type="OrthoDB" id="194468at2759"/>
<evidence type="ECO:0000313" key="3">
    <source>
        <dbReference type="EMBL" id="QKX53237.1"/>
    </source>
</evidence>
<dbReference type="SUPFAM" id="SSF51338">
    <property type="entry name" value="Composite domain of metallo-dependent hydrolases"/>
    <property type="match status" value="1"/>
</dbReference>
<dbReference type="PANTHER" id="PTHR43794">
    <property type="entry name" value="AMINOHYDROLASE SSNA-RELATED"/>
    <property type="match status" value="1"/>
</dbReference>
<gene>
    <name evidence="3" type="ORF">TRUGW13939_00313</name>
</gene>
<dbReference type="Gene3D" id="3.20.20.140">
    <property type="entry name" value="Metal-dependent hydrolases"/>
    <property type="match status" value="1"/>
</dbReference>
<name>A0A7H8QH13_TALRU</name>
<reference evidence="4" key="1">
    <citation type="submission" date="2020-06" db="EMBL/GenBank/DDBJ databases">
        <title>A chromosome-scale genome assembly of Talaromyces rugulosus W13939.</title>
        <authorList>
            <person name="Wang B."/>
            <person name="Guo L."/>
            <person name="Ye K."/>
            <person name="Wang L."/>
        </authorList>
    </citation>
    <scope>NUCLEOTIDE SEQUENCE [LARGE SCALE GENOMIC DNA]</scope>
    <source>
        <strain evidence="4">W13939</strain>
    </source>
</reference>
<evidence type="ECO:0000256" key="1">
    <source>
        <dbReference type="ARBA" id="ARBA00022801"/>
    </source>
</evidence>
<evidence type="ECO:0000259" key="2">
    <source>
        <dbReference type="Pfam" id="PF01979"/>
    </source>
</evidence>
<organism evidence="3 4">
    <name type="scientific">Talaromyces rugulosus</name>
    <name type="common">Penicillium rugulosum</name>
    <dbReference type="NCBI Taxonomy" id="121627"/>
    <lineage>
        <taxon>Eukaryota</taxon>
        <taxon>Fungi</taxon>
        <taxon>Dikarya</taxon>
        <taxon>Ascomycota</taxon>
        <taxon>Pezizomycotina</taxon>
        <taxon>Eurotiomycetes</taxon>
        <taxon>Eurotiomycetidae</taxon>
        <taxon>Eurotiales</taxon>
        <taxon>Trichocomaceae</taxon>
        <taxon>Talaromyces</taxon>
        <taxon>Talaromyces sect. Islandici</taxon>
    </lineage>
</organism>
<dbReference type="Gene3D" id="2.30.40.10">
    <property type="entry name" value="Urease, subunit C, domain 1"/>
    <property type="match status" value="1"/>
</dbReference>
<dbReference type="SUPFAM" id="SSF51556">
    <property type="entry name" value="Metallo-dependent hydrolases"/>
    <property type="match status" value="1"/>
</dbReference>
<protein>
    <recommendedName>
        <fullName evidence="2">Amidohydrolase-related domain-containing protein</fullName>
    </recommendedName>
</protein>
<dbReference type="EMBL" id="CP055898">
    <property type="protein sequence ID" value="QKX53237.1"/>
    <property type="molecule type" value="Genomic_DNA"/>
</dbReference>
<sequence length="480" mass="53571">MADSILLYNGTVLFHEGNKVKFLHNYDVLIQGSKISKIGQGLQLEFNGRMLDCSGKIISPGFIDTHHHLWQTQLKGRHGDEVLVDYMVSGMLQSFNYEPEDMFWGQLAGCIESIDSGVTTVVDHANLTYSPAHATEALRATASSGLRTIFCYGVMPRLKKWTSEFEMDTEIFPEWWHSTLETLAKSQPFGNGRVTLGFSFDMFKLPRDIITDIWTKCRNLGLKILTTHYSSPAMPNSIKMLSDYGLLDKDIIVSHANNISEEDARTLAKNDVYISSTPETELQFGPGDVVAFRDDIRSHASVGLDCHSTNSSDLLTQIRICLQHSRATVAGKVFQQEGKQPRELTIKLEEAFNLGTIQGARAVNMENQIGSIAEGKLADIIVFDTQSPAMVCAAEENPLAAVLLHSSVRDIETVIIDGIIRKENKQLCHVEILTEPNGNEKEKWSWSEVSRNLLDSRLRIKKRGEGQDYAVAKKTLFGTS</sequence>
<keyword evidence="1" id="KW-0378">Hydrolase</keyword>
<proteinExistence type="predicted"/>
<dbReference type="InterPro" id="IPR006680">
    <property type="entry name" value="Amidohydro-rel"/>
</dbReference>
<dbReference type="AlphaFoldDB" id="A0A7H8QH13"/>
<dbReference type="InterPro" id="IPR011059">
    <property type="entry name" value="Metal-dep_hydrolase_composite"/>
</dbReference>
<feature type="domain" description="Amidohydrolase-related" evidence="2">
    <location>
        <begin position="242"/>
        <end position="418"/>
    </location>
</feature>
<dbReference type="InterPro" id="IPR032466">
    <property type="entry name" value="Metal_Hydrolase"/>
</dbReference>
<dbReference type="PANTHER" id="PTHR43794:SF11">
    <property type="entry name" value="AMIDOHYDROLASE-RELATED DOMAIN-CONTAINING PROTEIN"/>
    <property type="match status" value="1"/>
</dbReference>
<dbReference type="KEGG" id="trg:TRUGW13939_00313"/>
<dbReference type="RefSeq" id="XP_035339416.1">
    <property type="nucleotide sequence ID" value="XM_035483523.1"/>
</dbReference>
<feature type="domain" description="Amidohydrolase-related" evidence="2">
    <location>
        <begin position="57"/>
        <end position="169"/>
    </location>
</feature>
<dbReference type="Pfam" id="PF01979">
    <property type="entry name" value="Amidohydro_1"/>
    <property type="match status" value="2"/>
</dbReference>
<dbReference type="GO" id="GO:0016810">
    <property type="term" value="F:hydrolase activity, acting on carbon-nitrogen (but not peptide) bonds"/>
    <property type="evidence" value="ECO:0007669"/>
    <property type="project" value="InterPro"/>
</dbReference>
<dbReference type="GeneID" id="55987828"/>
<keyword evidence="4" id="KW-1185">Reference proteome</keyword>
<dbReference type="Proteomes" id="UP000509510">
    <property type="component" value="Chromosome I"/>
</dbReference>
<dbReference type="InterPro" id="IPR050287">
    <property type="entry name" value="MTA/SAH_deaminase"/>
</dbReference>
<accession>A0A7H8QH13</accession>